<gene>
    <name evidence="1" type="ORF">QO015_001905</name>
</gene>
<sequence>MNARAQPVTAAAVRPVPRRGLRRDEAATYVGVSPSKFDHLVADGRMPASFQIDGCRVWDIRALDAAFDALAGGAQDDEQEWTFAP</sequence>
<evidence type="ECO:0000313" key="2">
    <source>
        <dbReference type="Proteomes" id="UP001223743"/>
    </source>
</evidence>
<reference evidence="1 2" key="1">
    <citation type="submission" date="2023-07" db="EMBL/GenBank/DDBJ databases">
        <title>Genomic Encyclopedia of Type Strains, Phase IV (KMG-IV): sequencing the most valuable type-strain genomes for metagenomic binning, comparative biology and taxonomic classification.</title>
        <authorList>
            <person name="Goeker M."/>
        </authorList>
    </citation>
    <scope>NUCLEOTIDE SEQUENCE [LARGE SCALE GENOMIC DNA]</scope>
    <source>
        <strain evidence="1 2">B1-1</strain>
    </source>
</reference>
<organism evidence="1 2">
    <name type="scientific">Kaistia geumhonensis</name>
    <dbReference type="NCBI Taxonomy" id="410839"/>
    <lineage>
        <taxon>Bacteria</taxon>
        <taxon>Pseudomonadati</taxon>
        <taxon>Pseudomonadota</taxon>
        <taxon>Alphaproteobacteria</taxon>
        <taxon>Hyphomicrobiales</taxon>
        <taxon>Kaistiaceae</taxon>
        <taxon>Kaistia</taxon>
    </lineage>
</organism>
<name>A0ABU0M5Q0_9HYPH</name>
<dbReference type="RefSeq" id="WP_266279789.1">
    <property type="nucleotide sequence ID" value="NZ_JAPKNF010000001.1"/>
</dbReference>
<evidence type="ECO:0000313" key="1">
    <source>
        <dbReference type="EMBL" id="MDQ0516292.1"/>
    </source>
</evidence>
<dbReference type="Proteomes" id="UP001223743">
    <property type="component" value="Unassembled WGS sequence"/>
</dbReference>
<keyword evidence="1" id="KW-0238">DNA-binding</keyword>
<keyword evidence="2" id="KW-1185">Reference proteome</keyword>
<comment type="caution">
    <text evidence="1">The sequence shown here is derived from an EMBL/GenBank/DDBJ whole genome shotgun (WGS) entry which is preliminary data.</text>
</comment>
<protein>
    <submittedName>
        <fullName evidence="1">DNA-binding transcriptional regulator AlpA</fullName>
    </submittedName>
</protein>
<dbReference type="GO" id="GO:0003677">
    <property type="term" value="F:DNA binding"/>
    <property type="evidence" value="ECO:0007669"/>
    <property type="project" value="UniProtKB-KW"/>
</dbReference>
<accession>A0ABU0M5Q0</accession>
<proteinExistence type="predicted"/>
<dbReference type="EMBL" id="JAUSWJ010000001">
    <property type="protein sequence ID" value="MDQ0516292.1"/>
    <property type="molecule type" value="Genomic_DNA"/>
</dbReference>